<keyword evidence="4" id="KW-0378">Hydrolase</keyword>
<keyword evidence="1" id="KW-0732">Signal</keyword>
<feature type="domain" description="Beta-lactamase-related" evidence="2">
    <location>
        <begin position="53"/>
        <end position="401"/>
    </location>
</feature>
<evidence type="ECO:0000256" key="1">
    <source>
        <dbReference type="SAM" id="SignalP"/>
    </source>
</evidence>
<dbReference type="Pfam" id="PF00144">
    <property type="entry name" value="Beta-lactamase"/>
    <property type="match status" value="1"/>
</dbReference>
<gene>
    <name evidence="4" type="ORF">K7G82_18040</name>
</gene>
<name>A0ABS7PSG1_9SPHN</name>
<dbReference type="InterPro" id="IPR001466">
    <property type="entry name" value="Beta-lactam-related"/>
</dbReference>
<keyword evidence="5" id="KW-1185">Reference proteome</keyword>
<feature type="chain" id="PRO_5046938130" evidence="1">
    <location>
        <begin position="33"/>
        <end position="533"/>
    </location>
</feature>
<evidence type="ECO:0000259" key="3">
    <source>
        <dbReference type="Pfam" id="PF11954"/>
    </source>
</evidence>
<dbReference type="Pfam" id="PF11954">
    <property type="entry name" value="DUF3471"/>
    <property type="match status" value="1"/>
</dbReference>
<dbReference type="InterPro" id="IPR021860">
    <property type="entry name" value="Peptidase_S12_Pab87-rel_C"/>
</dbReference>
<dbReference type="Gene3D" id="2.40.128.600">
    <property type="match status" value="1"/>
</dbReference>
<feature type="domain" description="Peptidase S12 Pab87-related C-terminal" evidence="3">
    <location>
        <begin position="437"/>
        <end position="524"/>
    </location>
</feature>
<evidence type="ECO:0000259" key="2">
    <source>
        <dbReference type="Pfam" id="PF00144"/>
    </source>
</evidence>
<dbReference type="EMBL" id="JAINVV010000008">
    <property type="protein sequence ID" value="MBY8824211.1"/>
    <property type="molecule type" value="Genomic_DNA"/>
</dbReference>
<dbReference type="SUPFAM" id="SSF56601">
    <property type="entry name" value="beta-lactamase/transpeptidase-like"/>
    <property type="match status" value="1"/>
</dbReference>
<reference evidence="4 5" key="1">
    <citation type="submission" date="2021-08" db="EMBL/GenBank/DDBJ databases">
        <authorList>
            <person name="Tuo L."/>
        </authorList>
    </citation>
    <scope>NUCLEOTIDE SEQUENCE [LARGE SCALE GENOMIC DNA]</scope>
    <source>
        <strain evidence="4 5">JCM 31229</strain>
    </source>
</reference>
<dbReference type="Gene3D" id="3.40.710.10">
    <property type="entry name" value="DD-peptidase/beta-lactamase superfamily"/>
    <property type="match status" value="1"/>
</dbReference>
<dbReference type="Proteomes" id="UP000706039">
    <property type="component" value="Unassembled WGS sequence"/>
</dbReference>
<comment type="caution">
    <text evidence="4">The sequence shown here is derived from an EMBL/GenBank/DDBJ whole genome shotgun (WGS) entry which is preliminary data.</text>
</comment>
<dbReference type="RefSeq" id="WP_222991295.1">
    <property type="nucleotide sequence ID" value="NZ_JAINVV010000008.1"/>
</dbReference>
<dbReference type="InterPro" id="IPR050491">
    <property type="entry name" value="AmpC-like"/>
</dbReference>
<dbReference type="PANTHER" id="PTHR46825">
    <property type="entry name" value="D-ALANYL-D-ALANINE-CARBOXYPEPTIDASE/ENDOPEPTIDASE AMPH"/>
    <property type="match status" value="1"/>
</dbReference>
<protein>
    <submittedName>
        <fullName evidence="4">Serine hydrolase</fullName>
    </submittedName>
</protein>
<sequence length="533" mass="58972">MIPCSATVRKTRFLFRIGLALAVATMPGMALAQSSPNAQAERQKAAPFDAATFDARVEAMMRDWNQPGLAIAIVRDGRIVHERGYGVRKAGGKDKIDAQTLFGIASLTKSFASATVAKLVGEGKLAWDAPVTRYLPWFRMPRDRDTDEVTLRDLLSMRSGIGSSEYTFRRASLDRRDHVRRIRYLPQLHPLRSEFLYTTDSYSALGQVVAGVTGGVWERYAADSFWAPLGMTRTNADSLAARADANAASPHLRADTGWRPIEWRYEDETATPAGGVNSSAHDMALWLQFQLADGGKGAQALVQQAALHETHVPQTPVRGAYSGDDWVTVAGEGEDRIRFRSYAMGWYVHDYRGHNVISHSGGIDGFRSRMAFLPDDGIAVIALANSEETLMPLAVVQAAIDDALGVGDRQWSSRFRAQAAGQRAKAEAARKAVDAARVMATSPSLPLTAYTGRFADNGAFGTATVTLENGHLVIAAGRDRYDLEHWNYDMFKARPRWPYEMDSRNFFVDFRRDPQGRMDRFDFSTGYSFKRAP</sequence>
<proteinExistence type="predicted"/>
<organism evidence="4 5">
    <name type="scientific">Sphingomonas colocasiae</name>
    <dbReference type="NCBI Taxonomy" id="1848973"/>
    <lineage>
        <taxon>Bacteria</taxon>
        <taxon>Pseudomonadati</taxon>
        <taxon>Pseudomonadota</taxon>
        <taxon>Alphaproteobacteria</taxon>
        <taxon>Sphingomonadales</taxon>
        <taxon>Sphingomonadaceae</taxon>
        <taxon>Sphingomonas</taxon>
    </lineage>
</organism>
<evidence type="ECO:0000313" key="4">
    <source>
        <dbReference type="EMBL" id="MBY8824211.1"/>
    </source>
</evidence>
<dbReference type="PANTHER" id="PTHR46825:SF15">
    <property type="entry name" value="BETA-LACTAMASE-RELATED DOMAIN-CONTAINING PROTEIN"/>
    <property type="match status" value="1"/>
</dbReference>
<evidence type="ECO:0000313" key="5">
    <source>
        <dbReference type="Proteomes" id="UP000706039"/>
    </source>
</evidence>
<feature type="signal peptide" evidence="1">
    <location>
        <begin position="1"/>
        <end position="32"/>
    </location>
</feature>
<dbReference type="GO" id="GO:0016787">
    <property type="term" value="F:hydrolase activity"/>
    <property type="evidence" value="ECO:0007669"/>
    <property type="project" value="UniProtKB-KW"/>
</dbReference>
<dbReference type="InterPro" id="IPR012338">
    <property type="entry name" value="Beta-lactam/transpept-like"/>
</dbReference>
<accession>A0ABS7PSG1</accession>